<feature type="compositionally biased region" description="Basic and acidic residues" evidence="1">
    <location>
        <begin position="51"/>
        <end position="66"/>
    </location>
</feature>
<accession>A0A7J8W970</accession>
<name>A0A7J8W970_9ROSI</name>
<sequence length="203" mass="23025">MWEDRYDYIPTRELIIVPELACVPEYILWFRIHDKSYLLSAEERQQQLCVQRERRGPLNPRRRDDDASPSTRPRHSPDPSSTPIQSPGPATAPTQSPDPTVQPTIPTAQPFHVMPSAYPSLFMYPSSYMFPFSSPMASWSQWPSSSSFLITPNGPPMYGPASHEGLQEGLLGKSFFYQTPSLYGFQTASPLVMQTPPHSLFYQ</sequence>
<organism evidence="2 3">
    <name type="scientific">Gossypium klotzschianum</name>
    <dbReference type="NCBI Taxonomy" id="34286"/>
    <lineage>
        <taxon>Eukaryota</taxon>
        <taxon>Viridiplantae</taxon>
        <taxon>Streptophyta</taxon>
        <taxon>Embryophyta</taxon>
        <taxon>Tracheophyta</taxon>
        <taxon>Spermatophyta</taxon>
        <taxon>Magnoliopsida</taxon>
        <taxon>eudicotyledons</taxon>
        <taxon>Gunneridae</taxon>
        <taxon>Pentapetalae</taxon>
        <taxon>rosids</taxon>
        <taxon>malvids</taxon>
        <taxon>Malvales</taxon>
        <taxon>Malvaceae</taxon>
        <taxon>Malvoideae</taxon>
        <taxon>Gossypium</taxon>
    </lineage>
</organism>
<feature type="region of interest" description="Disordered" evidence="1">
    <location>
        <begin position="51"/>
        <end position="108"/>
    </location>
</feature>
<evidence type="ECO:0000256" key="1">
    <source>
        <dbReference type="SAM" id="MobiDB-lite"/>
    </source>
</evidence>
<feature type="non-terminal residue" evidence="2">
    <location>
        <position position="203"/>
    </location>
</feature>
<keyword evidence="3" id="KW-1185">Reference proteome</keyword>
<dbReference type="OrthoDB" id="10378771at2759"/>
<evidence type="ECO:0000313" key="2">
    <source>
        <dbReference type="EMBL" id="MBA0671370.1"/>
    </source>
</evidence>
<dbReference type="AlphaFoldDB" id="A0A7J8W970"/>
<protein>
    <submittedName>
        <fullName evidence="2">Uncharacterized protein</fullName>
    </submittedName>
</protein>
<reference evidence="2 3" key="1">
    <citation type="journal article" date="2019" name="Genome Biol. Evol.">
        <title>Insights into the evolution of the New World diploid cottons (Gossypium, subgenus Houzingenia) based on genome sequencing.</title>
        <authorList>
            <person name="Grover C.E."/>
            <person name="Arick M.A. 2nd"/>
            <person name="Thrash A."/>
            <person name="Conover J.L."/>
            <person name="Sanders W.S."/>
            <person name="Peterson D.G."/>
            <person name="Frelichowski J.E."/>
            <person name="Scheffler J.A."/>
            <person name="Scheffler B.E."/>
            <person name="Wendel J.F."/>
        </authorList>
    </citation>
    <scope>NUCLEOTIDE SEQUENCE [LARGE SCALE GENOMIC DNA]</scope>
    <source>
        <strain evidence="2">57</strain>
        <tissue evidence="2">Leaf</tissue>
    </source>
</reference>
<evidence type="ECO:0000313" key="3">
    <source>
        <dbReference type="Proteomes" id="UP000593573"/>
    </source>
</evidence>
<comment type="caution">
    <text evidence="2">The sequence shown here is derived from an EMBL/GenBank/DDBJ whole genome shotgun (WGS) entry which is preliminary data.</text>
</comment>
<dbReference type="Proteomes" id="UP000593573">
    <property type="component" value="Unassembled WGS sequence"/>
</dbReference>
<proteinExistence type="predicted"/>
<feature type="compositionally biased region" description="Polar residues" evidence="1">
    <location>
        <begin position="92"/>
        <end position="107"/>
    </location>
</feature>
<gene>
    <name evidence="2" type="ORF">Goklo_023989</name>
</gene>
<dbReference type="EMBL" id="JABFAB010240652">
    <property type="protein sequence ID" value="MBA0671370.1"/>
    <property type="molecule type" value="Genomic_DNA"/>
</dbReference>